<dbReference type="RefSeq" id="WP_231330510.1">
    <property type="nucleotide sequence ID" value="NZ_CP059572.1"/>
</dbReference>
<gene>
    <name evidence="2" type="ORF">AGRA3207_005989</name>
</gene>
<organism evidence="2 3">
    <name type="scientific">Actinomadura graeca</name>
    <dbReference type="NCBI Taxonomy" id="2750812"/>
    <lineage>
        <taxon>Bacteria</taxon>
        <taxon>Bacillati</taxon>
        <taxon>Actinomycetota</taxon>
        <taxon>Actinomycetes</taxon>
        <taxon>Streptosporangiales</taxon>
        <taxon>Thermomonosporaceae</taxon>
        <taxon>Actinomadura</taxon>
    </lineage>
</organism>
<keyword evidence="3" id="KW-1185">Reference proteome</keyword>
<protein>
    <submittedName>
        <fullName evidence="2">Uncharacterized protein</fullName>
    </submittedName>
</protein>
<evidence type="ECO:0000256" key="1">
    <source>
        <dbReference type="SAM" id="MobiDB-lite"/>
    </source>
</evidence>
<accession>A0ABX8R2Y0</accession>
<evidence type="ECO:0000313" key="3">
    <source>
        <dbReference type="Proteomes" id="UP001049518"/>
    </source>
</evidence>
<proteinExistence type="predicted"/>
<evidence type="ECO:0000313" key="2">
    <source>
        <dbReference type="EMBL" id="QXJ24624.1"/>
    </source>
</evidence>
<name>A0ABX8R2Y0_9ACTN</name>
<sequence>MGVQHIGSDRVRPFGRAAPADGHDPGESSGRCGRDNTVVLAFGSLTPCPMSRWTAHGDVHTSPLAVLVIEAWERSQAQIVPTHAWCGSHHGCQPPCEPQKRDPGAEQPSPLAATARSSNVCALL</sequence>
<feature type="region of interest" description="Disordered" evidence="1">
    <location>
        <begin position="91"/>
        <end position="118"/>
    </location>
</feature>
<feature type="region of interest" description="Disordered" evidence="1">
    <location>
        <begin position="1"/>
        <end position="33"/>
    </location>
</feature>
<dbReference type="EMBL" id="CP059572">
    <property type="protein sequence ID" value="QXJ24624.1"/>
    <property type="molecule type" value="Genomic_DNA"/>
</dbReference>
<dbReference type="Proteomes" id="UP001049518">
    <property type="component" value="Chromosome"/>
</dbReference>
<reference evidence="2" key="1">
    <citation type="submission" date="2020-07" db="EMBL/GenBank/DDBJ databases">
        <authorList>
            <person name="Tarantini F.S."/>
            <person name="Hong K.W."/>
            <person name="Chan K.G."/>
        </authorList>
    </citation>
    <scope>NUCLEOTIDE SEQUENCE</scope>
    <source>
        <strain evidence="2">32-07</strain>
    </source>
</reference>